<accession>A0ABS6JKF7</accession>
<name>A0ABS6JKF7_9BACI</name>
<dbReference type="Proteomes" id="UP000784880">
    <property type="component" value="Unassembled WGS sequence"/>
</dbReference>
<dbReference type="InterPro" id="IPR002346">
    <property type="entry name" value="Mopterin_DH_FAD-bd"/>
</dbReference>
<dbReference type="InterPro" id="IPR016166">
    <property type="entry name" value="FAD-bd_PCMH"/>
</dbReference>
<dbReference type="PANTHER" id="PTHR42659:SF2">
    <property type="entry name" value="XANTHINE DEHYDROGENASE SUBUNIT C-RELATED"/>
    <property type="match status" value="1"/>
</dbReference>
<dbReference type="Pfam" id="PF00941">
    <property type="entry name" value="FAD_binding_5"/>
    <property type="match status" value="1"/>
</dbReference>
<evidence type="ECO:0000313" key="5">
    <source>
        <dbReference type="EMBL" id="MBU9714071.1"/>
    </source>
</evidence>
<keyword evidence="3" id="KW-0560">Oxidoreductase</keyword>
<protein>
    <submittedName>
        <fullName evidence="5">FAD binding domain-containing protein</fullName>
    </submittedName>
</protein>
<gene>
    <name evidence="5" type="ORF">KS419_20250</name>
</gene>
<dbReference type="InterPro" id="IPR051312">
    <property type="entry name" value="Diverse_Substr_Oxidored"/>
</dbReference>
<comment type="caution">
    <text evidence="5">The sequence shown here is derived from an EMBL/GenBank/DDBJ whole genome shotgun (WGS) entry which is preliminary data.</text>
</comment>
<evidence type="ECO:0000259" key="4">
    <source>
        <dbReference type="PROSITE" id="PS51387"/>
    </source>
</evidence>
<dbReference type="PANTHER" id="PTHR42659">
    <property type="entry name" value="XANTHINE DEHYDROGENASE SUBUNIT C-RELATED"/>
    <property type="match status" value="1"/>
</dbReference>
<keyword evidence="1" id="KW-0285">Flavoprotein</keyword>
<feature type="domain" description="FAD-binding PCMH-type" evidence="4">
    <location>
        <begin position="1"/>
        <end position="174"/>
    </location>
</feature>
<evidence type="ECO:0000256" key="1">
    <source>
        <dbReference type="ARBA" id="ARBA00022630"/>
    </source>
</evidence>
<proteinExistence type="predicted"/>
<evidence type="ECO:0000256" key="3">
    <source>
        <dbReference type="ARBA" id="ARBA00023002"/>
    </source>
</evidence>
<keyword evidence="2" id="KW-0274">FAD</keyword>
<reference evidence="5 6" key="1">
    <citation type="submission" date="2021-06" db="EMBL/GenBank/DDBJ databases">
        <title>Bacillus sp. RD4P76, an endophyte from a halophyte.</title>
        <authorList>
            <person name="Sun J.-Q."/>
        </authorList>
    </citation>
    <scope>NUCLEOTIDE SEQUENCE [LARGE SCALE GENOMIC DNA]</scope>
    <source>
        <strain evidence="5 6">CGMCC 1.15917</strain>
    </source>
</reference>
<evidence type="ECO:0000256" key="2">
    <source>
        <dbReference type="ARBA" id="ARBA00022827"/>
    </source>
</evidence>
<sequence length="279" mass="31114">MIPFEFEYIKPNTLEEAVTLYERLDSEGKEPVYISGGTEIITLGRLNVLYTGAVIDLKSIPECHVMTRENDRLVLGGCCPLTEVENANPFPLLTSASKEVADHTARTKITLGGNICANIFYREAVLPFLLAESTVTIMGPDGKKTLPINDLFDQTLQLNKGEFLVHITTDISSTKAPFFHMKRRKQWTTGYPLITVSGMKKDGDIRIAISGLCPFPFRSERIESCINDRFNSVEERVSSALQQLPGPILNDTEGSDQFRIFTLKNILSDLVKTLEGVDH</sequence>
<dbReference type="EMBL" id="JAHQCS010000162">
    <property type="protein sequence ID" value="MBU9714071.1"/>
    <property type="molecule type" value="Genomic_DNA"/>
</dbReference>
<dbReference type="RefSeq" id="WP_217068380.1">
    <property type="nucleotide sequence ID" value="NZ_JAHQCS010000162.1"/>
</dbReference>
<evidence type="ECO:0000313" key="6">
    <source>
        <dbReference type="Proteomes" id="UP000784880"/>
    </source>
</evidence>
<dbReference type="PROSITE" id="PS51387">
    <property type="entry name" value="FAD_PCMH"/>
    <property type="match status" value="1"/>
</dbReference>
<organism evidence="5 6">
    <name type="scientific">Evansella tamaricis</name>
    <dbReference type="NCBI Taxonomy" id="2069301"/>
    <lineage>
        <taxon>Bacteria</taxon>
        <taxon>Bacillati</taxon>
        <taxon>Bacillota</taxon>
        <taxon>Bacilli</taxon>
        <taxon>Bacillales</taxon>
        <taxon>Bacillaceae</taxon>
        <taxon>Evansella</taxon>
    </lineage>
</organism>
<keyword evidence="6" id="KW-1185">Reference proteome</keyword>